<evidence type="ECO:0000256" key="7">
    <source>
        <dbReference type="ARBA" id="ARBA00023033"/>
    </source>
</evidence>
<keyword evidence="6 8" id="KW-0408">Iron</keyword>
<dbReference type="InterPro" id="IPR001128">
    <property type="entry name" value="Cyt_P450"/>
</dbReference>
<name>A0A2K3PZK3_9HYPO</name>
<dbReference type="AlphaFoldDB" id="A0A2K3PZK3"/>
<dbReference type="Gene3D" id="1.10.630.10">
    <property type="entry name" value="Cytochrome P450"/>
    <property type="match status" value="1"/>
</dbReference>
<comment type="similarity">
    <text evidence="2 9">Belongs to the cytochrome P450 family.</text>
</comment>
<comment type="cofactor">
    <cofactor evidence="1 8">
        <name>heme</name>
        <dbReference type="ChEBI" id="CHEBI:30413"/>
    </cofactor>
</comment>
<dbReference type="PROSITE" id="PS00086">
    <property type="entry name" value="CYTOCHROME_P450"/>
    <property type="match status" value="1"/>
</dbReference>
<dbReference type="Proteomes" id="UP000236621">
    <property type="component" value="Unassembled WGS sequence"/>
</dbReference>
<organism evidence="11 12">
    <name type="scientific">Tolypocladium capitatum</name>
    <dbReference type="NCBI Taxonomy" id="45235"/>
    <lineage>
        <taxon>Eukaryota</taxon>
        <taxon>Fungi</taxon>
        <taxon>Dikarya</taxon>
        <taxon>Ascomycota</taxon>
        <taxon>Pezizomycotina</taxon>
        <taxon>Sordariomycetes</taxon>
        <taxon>Hypocreomycetidae</taxon>
        <taxon>Hypocreales</taxon>
        <taxon>Ophiocordycipitaceae</taxon>
        <taxon>Tolypocladium</taxon>
    </lineage>
</organism>
<keyword evidence="10" id="KW-0472">Membrane</keyword>
<feature type="binding site" description="axial binding residue" evidence="8">
    <location>
        <position position="484"/>
    </location>
    <ligand>
        <name>heme</name>
        <dbReference type="ChEBI" id="CHEBI:30413"/>
    </ligand>
    <ligandPart>
        <name>Fe</name>
        <dbReference type="ChEBI" id="CHEBI:18248"/>
    </ligandPart>
</feature>
<dbReference type="PANTHER" id="PTHR24305:SF157">
    <property type="entry name" value="N-ACETYLTRYPTOPHAN 6-HYDROXYLASE IVOC-RELATED"/>
    <property type="match status" value="1"/>
</dbReference>
<accession>A0A2K3PZK3</accession>
<sequence>MSILSNLTEATGARSTYALYVIVGLVGTVVYLASLAIYRLYLSPLSKFPGPKLAALTQWYEAYYELFSGDGGQFIWHYAKLHEKYGKWLSLSNPTAETNTSLTIATMRKGPIIRINPWELHIQDSEFYDILYSGSQHSSKLATLAHRFNSPDSAFSTVEHAKHRRRRAALNPFFSRRKIADHQPTIQNMMYRLTDRVAREYLGNGNVLRVDHMWGCWTSDIINDYAFDKPHNFINAPNFHASYTDAMVDLLEPVHYITQFPLATNLFKMLPLSWVKAMSPQMGTVLDFNNEMTNQIRILLDKPAVEKAKSKTIFGVILESELPASEKTVGRLQQEAISVTGAGIETTMRALSLCTFHILANPPVRERLQAELKAAIPDPRNPPNWNALSQLPYLSACIDEGLRFAYGTSQRLPRTLHEPLRYKDWLIPVGATVSMDNYAVSHDEAIFPDNFSFRPERWLGEPKAPDGKQLSRYMVAFGRGTRSCVGMQLAYAELYTGISTLFRRFNMELYETERDAMDLYMDRFVPRPKPHTQGLRVIVTEDLHA</sequence>
<keyword evidence="10" id="KW-0812">Transmembrane</keyword>
<dbReference type="PRINTS" id="PR00463">
    <property type="entry name" value="EP450I"/>
</dbReference>
<evidence type="ECO:0000256" key="8">
    <source>
        <dbReference type="PIRSR" id="PIRSR602401-1"/>
    </source>
</evidence>
<dbReference type="GO" id="GO:0004497">
    <property type="term" value="F:monooxygenase activity"/>
    <property type="evidence" value="ECO:0007669"/>
    <property type="project" value="UniProtKB-KW"/>
</dbReference>
<evidence type="ECO:0000256" key="2">
    <source>
        <dbReference type="ARBA" id="ARBA00010617"/>
    </source>
</evidence>
<feature type="transmembrane region" description="Helical" evidence="10">
    <location>
        <begin position="17"/>
        <end position="38"/>
    </location>
</feature>
<reference evidence="11 12" key="1">
    <citation type="submission" date="2017-08" db="EMBL/GenBank/DDBJ databases">
        <title>Harnessing the power of phylogenomics to disentangle the directionality and signatures of interkingdom host jumping in the parasitic fungal genus Tolypocladium.</title>
        <authorList>
            <person name="Quandt C.A."/>
            <person name="Patterson W."/>
            <person name="Spatafora J.W."/>
        </authorList>
    </citation>
    <scope>NUCLEOTIDE SEQUENCE [LARGE SCALE GENOMIC DNA]</scope>
    <source>
        <strain evidence="11 12">CBS 113982</strain>
    </source>
</reference>
<evidence type="ECO:0000313" key="12">
    <source>
        <dbReference type="Proteomes" id="UP000236621"/>
    </source>
</evidence>
<dbReference type="CDD" id="cd11062">
    <property type="entry name" value="CYP58-like"/>
    <property type="match status" value="1"/>
</dbReference>
<keyword evidence="3 8" id="KW-0349">Heme</keyword>
<proteinExistence type="inferred from homology"/>
<dbReference type="EMBL" id="NRSZ01001263">
    <property type="protein sequence ID" value="PNY20706.1"/>
    <property type="molecule type" value="Genomic_DNA"/>
</dbReference>
<evidence type="ECO:0000256" key="9">
    <source>
        <dbReference type="RuleBase" id="RU000461"/>
    </source>
</evidence>
<dbReference type="GO" id="GO:0005506">
    <property type="term" value="F:iron ion binding"/>
    <property type="evidence" value="ECO:0007669"/>
    <property type="project" value="InterPro"/>
</dbReference>
<evidence type="ECO:0000313" key="11">
    <source>
        <dbReference type="EMBL" id="PNY20706.1"/>
    </source>
</evidence>
<keyword evidence="12" id="KW-1185">Reference proteome</keyword>
<dbReference type="InterPro" id="IPR002401">
    <property type="entry name" value="Cyt_P450_E_grp-I"/>
</dbReference>
<keyword evidence="5 9" id="KW-0560">Oxidoreductase</keyword>
<dbReference type="Pfam" id="PF00067">
    <property type="entry name" value="p450"/>
    <property type="match status" value="1"/>
</dbReference>
<keyword evidence="7 9" id="KW-0503">Monooxygenase</keyword>
<dbReference type="InterPro" id="IPR036396">
    <property type="entry name" value="Cyt_P450_sf"/>
</dbReference>
<evidence type="ECO:0000256" key="10">
    <source>
        <dbReference type="SAM" id="Phobius"/>
    </source>
</evidence>
<dbReference type="PRINTS" id="PR00385">
    <property type="entry name" value="P450"/>
</dbReference>
<evidence type="ECO:0000256" key="6">
    <source>
        <dbReference type="ARBA" id="ARBA00023004"/>
    </source>
</evidence>
<evidence type="ECO:0000256" key="1">
    <source>
        <dbReference type="ARBA" id="ARBA00001971"/>
    </source>
</evidence>
<keyword evidence="10" id="KW-1133">Transmembrane helix</keyword>
<gene>
    <name evidence="11" type="ORF">TCAP_07315</name>
</gene>
<comment type="caution">
    <text evidence="11">The sequence shown here is derived from an EMBL/GenBank/DDBJ whole genome shotgun (WGS) entry which is preliminary data.</text>
</comment>
<evidence type="ECO:0000256" key="3">
    <source>
        <dbReference type="ARBA" id="ARBA00022617"/>
    </source>
</evidence>
<dbReference type="STRING" id="45235.A0A2K3PZK3"/>
<dbReference type="OrthoDB" id="3945418at2759"/>
<keyword evidence="4 8" id="KW-0479">Metal-binding</keyword>
<evidence type="ECO:0000256" key="5">
    <source>
        <dbReference type="ARBA" id="ARBA00023002"/>
    </source>
</evidence>
<dbReference type="PANTHER" id="PTHR24305">
    <property type="entry name" value="CYTOCHROME P450"/>
    <property type="match status" value="1"/>
</dbReference>
<evidence type="ECO:0000256" key="4">
    <source>
        <dbReference type="ARBA" id="ARBA00022723"/>
    </source>
</evidence>
<dbReference type="GO" id="GO:0016705">
    <property type="term" value="F:oxidoreductase activity, acting on paired donors, with incorporation or reduction of molecular oxygen"/>
    <property type="evidence" value="ECO:0007669"/>
    <property type="project" value="InterPro"/>
</dbReference>
<dbReference type="GO" id="GO:0020037">
    <property type="term" value="F:heme binding"/>
    <property type="evidence" value="ECO:0007669"/>
    <property type="project" value="InterPro"/>
</dbReference>
<dbReference type="SUPFAM" id="SSF48264">
    <property type="entry name" value="Cytochrome P450"/>
    <property type="match status" value="1"/>
</dbReference>
<protein>
    <submittedName>
        <fullName evidence="11">Trichodiene oxygenase</fullName>
    </submittedName>
</protein>
<dbReference type="InterPro" id="IPR050121">
    <property type="entry name" value="Cytochrome_P450_monoxygenase"/>
</dbReference>
<dbReference type="InterPro" id="IPR017972">
    <property type="entry name" value="Cyt_P450_CS"/>
</dbReference>